<reference evidence="3" key="1">
    <citation type="journal article" date="2019" name="Int. J. Syst. Evol. Microbiol.">
        <title>The Global Catalogue of Microorganisms (GCM) 10K type strain sequencing project: providing services to taxonomists for standard genome sequencing and annotation.</title>
        <authorList>
            <consortium name="The Broad Institute Genomics Platform"/>
            <consortium name="The Broad Institute Genome Sequencing Center for Infectious Disease"/>
            <person name="Wu L."/>
            <person name="Ma J."/>
        </authorList>
    </citation>
    <scope>NUCLEOTIDE SEQUENCE [LARGE SCALE GENOMIC DNA]</scope>
    <source>
        <strain evidence="3">CGMCC 4.7178</strain>
    </source>
</reference>
<keyword evidence="3" id="KW-1185">Reference proteome</keyword>
<evidence type="ECO:0000313" key="3">
    <source>
        <dbReference type="Proteomes" id="UP000631535"/>
    </source>
</evidence>
<dbReference type="Proteomes" id="UP000631535">
    <property type="component" value="Unassembled WGS sequence"/>
</dbReference>
<feature type="region of interest" description="Disordered" evidence="1">
    <location>
        <begin position="1"/>
        <end position="29"/>
    </location>
</feature>
<dbReference type="EMBL" id="BMMP01000009">
    <property type="protein sequence ID" value="GGO50866.1"/>
    <property type="molecule type" value="Genomic_DNA"/>
</dbReference>
<evidence type="ECO:0000256" key="1">
    <source>
        <dbReference type="SAM" id="MobiDB-lite"/>
    </source>
</evidence>
<organism evidence="2 3">
    <name type="scientific">Streptomyces daqingensis</name>
    <dbReference type="NCBI Taxonomy" id="1472640"/>
    <lineage>
        <taxon>Bacteria</taxon>
        <taxon>Bacillati</taxon>
        <taxon>Actinomycetota</taxon>
        <taxon>Actinomycetes</taxon>
        <taxon>Kitasatosporales</taxon>
        <taxon>Streptomycetaceae</taxon>
        <taxon>Streptomyces</taxon>
    </lineage>
</organism>
<proteinExistence type="predicted"/>
<protein>
    <submittedName>
        <fullName evidence="2">Uncharacterized protein</fullName>
    </submittedName>
</protein>
<gene>
    <name evidence="2" type="ORF">GCM10012287_31610</name>
</gene>
<comment type="caution">
    <text evidence="2">The sequence shown here is derived from an EMBL/GenBank/DDBJ whole genome shotgun (WGS) entry which is preliminary data.</text>
</comment>
<accession>A0ABQ2MFJ4</accession>
<feature type="compositionally biased region" description="Basic residues" evidence="1">
    <location>
        <begin position="1"/>
        <end position="12"/>
    </location>
</feature>
<sequence length="201" mass="20749">MERGRGTLRHGGGRSGEPRAATRHGRRFGRRARHGYGQVGGAARSLGGAGGVGVGDVTAVAGPVALRFVRGPGSARGGAVRTMGGATVHVRVVRALLRLARTGARRMGRCEVVRAPAVPAARNAAALDTAVPAAALDTAVLTRVHTGGCVPGARCRSRPGWGRRTEAVHGEQTAEDDGDQHGRRAAAAHRCAHACARPRRH</sequence>
<name>A0ABQ2MFJ4_9ACTN</name>
<evidence type="ECO:0000313" key="2">
    <source>
        <dbReference type="EMBL" id="GGO50866.1"/>
    </source>
</evidence>
<feature type="region of interest" description="Disordered" evidence="1">
    <location>
        <begin position="161"/>
        <end position="185"/>
    </location>
</feature>